<feature type="domain" description="Bacterioopsin transcriptional activator GAF and HTH associated" evidence="4">
    <location>
        <begin position="39"/>
        <end position="142"/>
    </location>
</feature>
<evidence type="ECO:0000259" key="4">
    <source>
        <dbReference type="Pfam" id="PF15915"/>
    </source>
</evidence>
<reference evidence="5 6" key="1">
    <citation type="journal article" date="2019" name="Int. J. Syst. Evol. Microbiol.">
        <title>The Global Catalogue of Microorganisms (GCM) 10K type strain sequencing project: providing services to taxonomists for standard genome sequencing and annotation.</title>
        <authorList>
            <consortium name="The Broad Institute Genomics Platform"/>
            <consortium name="The Broad Institute Genome Sequencing Center for Infectious Disease"/>
            <person name="Wu L."/>
            <person name="Ma J."/>
        </authorList>
    </citation>
    <scope>NUCLEOTIDE SEQUENCE [LARGE SCALE GENOMIC DNA]</scope>
    <source>
        <strain evidence="5 6">LMG 29247</strain>
    </source>
</reference>
<evidence type="ECO:0000256" key="1">
    <source>
        <dbReference type="ARBA" id="ARBA00023015"/>
    </source>
</evidence>
<dbReference type="EMBL" id="JBHSWV010000618">
    <property type="protein sequence ID" value="MFC6768771.1"/>
    <property type="molecule type" value="Genomic_DNA"/>
</dbReference>
<evidence type="ECO:0000313" key="5">
    <source>
        <dbReference type="EMBL" id="MFC6768771.1"/>
    </source>
</evidence>
<dbReference type="AlphaFoldDB" id="A0ABD5SXP8"/>
<dbReference type="InterPro" id="IPR007050">
    <property type="entry name" value="HTH_bacterioopsin"/>
</dbReference>
<evidence type="ECO:0000259" key="3">
    <source>
        <dbReference type="Pfam" id="PF04967"/>
    </source>
</evidence>
<keyword evidence="6" id="KW-1185">Reference proteome</keyword>
<dbReference type="Pfam" id="PF15915">
    <property type="entry name" value="BAT"/>
    <property type="match status" value="1"/>
</dbReference>
<dbReference type="InterPro" id="IPR031803">
    <property type="entry name" value="BAT_GAF/HTH-assoc"/>
</dbReference>
<keyword evidence="1" id="KW-0805">Transcription regulation</keyword>
<comment type="caution">
    <text evidence="5">The sequence shown here is derived from an EMBL/GenBank/DDBJ whole genome shotgun (WGS) entry which is preliminary data.</text>
</comment>
<dbReference type="PANTHER" id="PTHR34236:SF1">
    <property type="entry name" value="DIMETHYL SULFOXIDE REDUCTASE TRANSCRIPTIONAL ACTIVATOR"/>
    <property type="match status" value="1"/>
</dbReference>
<sequence length="215" mass="24381">MSITAKAYIEHEDLALVPTLCNLDSVNIRVIHQATTDPTSCTFPFVIEYDDLEELEETLNRDHTVTEYERIDSNNNTNIYQIQHTDTAKLISPAVTQVNGFLLQSETKDKGWLIQAQLSSRDALNSVWEYARENDISFNLLELYEKRKGGSDSSFGLTEEQQKALEIAYEKGYFSEPREMSLEDVANEVGISSTAMSGRLRRGMRNLLSSTLIED</sequence>
<accession>A0ABD5SXP8</accession>
<proteinExistence type="predicted"/>
<dbReference type="Proteomes" id="UP001596383">
    <property type="component" value="Unassembled WGS sequence"/>
</dbReference>
<evidence type="ECO:0000313" key="6">
    <source>
        <dbReference type="Proteomes" id="UP001596383"/>
    </source>
</evidence>
<protein>
    <submittedName>
        <fullName evidence="5">Helix-turn-helix domain-containing protein</fullName>
    </submittedName>
</protein>
<dbReference type="Pfam" id="PF04967">
    <property type="entry name" value="HTH_10"/>
    <property type="match status" value="1"/>
</dbReference>
<gene>
    <name evidence="5" type="ORF">ACFQE6_28295</name>
</gene>
<keyword evidence="2" id="KW-0804">Transcription</keyword>
<dbReference type="PANTHER" id="PTHR34236">
    <property type="entry name" value="DIMETHYL SULFOXIDE REDUCTASE TRANSCRIPTIONAL ACTIVATOR"/>
    <property type="match status" value="1"/>
</dbReference>
<name>A0ABD5SXP8_9EURY</name>
<feature type="domain" description="HTH bat-type" evidence="3">
    <location>
        <begin position="157"/>
        <end position="208"/>
    </location>
</feature>
<dbReference type="RefSeq" id="WP_377043588.1">
    <property type="nucleotide sequence ID" value="NZ_JAQIVI010000618.1"/>
</dbReference>
<evidence type="ECO:0000256" key="2">
    <source>
        <dbReference type="ARBA" id="ARBA00023163"/>
    </source>
</evidence>
<organism evidence="5 6">
    <name type="scientific">Natrinema soli</name>
    <dbReference type="NCBI Taxonomy" id="1930624"/>
    <lineage>
        <taxon>Archaea</taxon>
        <taxon>Methanobacteriati</taxon>
        <taxon>Methanobacteriota</taxon>
        <taxon>Stenosarchaea group</taxon>
        <taxon>Halobacteria</taxon>
        <taxon>Halobacteriales</taxon>
        <taxon>Natrialbaceae</taxon>
        <taxon>Natrinema</taxon>
    </lineage>
</organism>